<dbReference type="GO" id="GO:0016603">
    <property type="term" value="F:glutaminyl-peptide cyclotransferase activity"/>
    <property type="evidence" value="ECO:0007669"/>
    <property type="project" value="InterPro"/>
</dbReference>
<keyword evidence="2" id="KW-0808">Transferase</keyword>
<accession>A0A1V9YAN7</accession>
<gene>
    <name evidence="2" type="ORF">ACHHYP_15574</name>
</gene>
<dbReference type="InterPro" id="IPR007788">
    <property type="entry name" value="QCT"/>
</dbReference>
<evidence type="ECO:0000313" key="2">
    <source>
        <dbReference type="EMBL" id="OQR82738.1"/>
    </source>
</evidence>
<feature type="transmembrane region" description="Helical" evidence="1">
    <location>
        <begin position="27"/>
        <end position="45"/>
    </location>
</feature>
<keyword evidence="1" id="KW-0472">Membrane</keyword>
<dbReference type="Proteomes" id="UP000243579">
    <property type="component" value="Unassembled WGS sequence"/>
</dbReference>
<dbReference type="STRING" id="1202772.A0A1V9YAN7"/>
<evidence type="ECO:0000313" key="3">
    <source>
        <dbReference type="Proteomes" id="UP000243579"/>
    </source>
</evidence>
<dbReference type="AlphaFoldDB" id="A0A1V9YAN7"/>
<keyword evidence="3" id="KW-1185">Reference proteome</keyword>
<proteinExistence type="predicted"/>
<dbReference type="InterPro" id="IPR015943">
    <property type="entry name" value="WD40/YVTN_repeat-like_dom_sf"/>
</dbReference>
<dbReference type="Gene3D" id="2.130.10.10">
    <property type="entry name" value="YVTN repeat-like/Quinoprotein amine dehydrogenase"/>
    <property type="match status" value="1"/>
</dbReference>
<keyword evidence="1" id="KW-1133">Transmembrane helix</keyword>
<dbReference type="Pfam" id="PF05096">
    <property type="entry name" value="Glu_cyclase_2"/>
    <property type="match status" value="1"/>
</dbReference>
<protein>
    <submittedName>
        <fullName evidence="2">Glutamine cyclotransferase</fullName>
    </submittedName>
</protein>
<dbReference type="SUPFAM" id="SSF50969">
    <property type="entry name" value="YVTN repeat-like/Quinoprotein amine dehydrogenase"/>
    <property type="match status" value="1"/>
</dbReference>
<comment type="caution">
    <text evidence="2">The sequence shown here is derived from an EMBL/GenBank/DDBJ whole genome shotgun (WGS) entry which is preliminary data.</text>
</comment>
<dbReference type="EMBL" id="JNBR01002420">
    <property type="protein sequence ID" value="OQR82738.1"/>
    <property type="molecule type" value="Genomic_DNA"/>
</dbReference>
<keyword evidence="1" id="KW-0812">Transmembrane</keyword>
<dbReference type="OrthoDB" id="409395at2759"/>
<evidence type="ECO:0000256" key="1">
    <source>
        <dbReference type="SAM" id="Phobius"/>
    </source>
</evidence>
<name>A0A1V9YAN7_ACHHY</name>
<dbReference type="InterPro" id="IPR011044">
    <property type="entry name" value="Quino_amine_DH_bsu"/>
</dbReference>
<reference evidence="2 3" key="1">
    <citation type="journal article" date="2014" name="Genome Biol. Evol.">
        <title>The secreted proteins of Achlya hypogyna and Thraustotheca clavata identify the ancestral oomycete secretome and reveal gene acquisitions by horizontal gene transfer.</title>
        <authorList>
            <person name="Misner I."/>
            <person name="Blouin N."/>
            <person name="Leonard G."/>
            <person name="Richards T.A."/>
            <person name="Lane C.E."/>
        </authorList>
    </citation>
    <scope>NUCLEOTIDE SEQUENCE [LARGE SCALE GENOMIC DNA]</scope>
    <source>
        <strain evidence="2 3">ATCC 48635</strain>
    </source>
</reference>
<organism evidence="2 3">
    <name type="scientific">Achlya hypogyna</name>
    <name type="common">Oomycete</name>
    <name type="synonym">Protoachlya hypogyna</name>
    <dbReference type="NCBI Taxonomy" id="1202772"/>
    <lineage>
        <taxon>Eukaryota</taxon>
        <taxon>Sar</taxon>
        <taxon>Stramenopiles</taxon>
        <taxon>Oomycota</taxon>
        <taxon>Saprolegniomycetes</taxon>
        <taxon>Saprolegniales</taxon>
        <taxon>Achlyaceae</taxon>
        <taxon>Achlya</taxon>
    </lineage>
</organism>
<dbReference type="PANTHER" id="PTHR31270:SF1">
    <property type="entry name" value="GLUTAMINYL-PEPTIDE CYCLOTRANSFERASE"/>
    <property type="match status" value="1"/>
</dbReference>
<dbReference type="PANTHER" id="PTHR31270">
    <property type="entry name" value="GLUTAMINYL-PEPTIDE CYCLOTRANSFERASE"/>
    <property type="match status" value="1"/>
</dbReference>
<sequence length="303" mass="33399">MSLEVISSTSAMGKKSKATAARVRPSYLALVTLVVIAAVGGIWWAQTSVDSPRFHVPSVQFRLPSDRRVHVLASYPHDASAFTQGLIVESPGVLVESTGLYDRSSVRRVNATTGDVLLHRAPFPAAAFGEGITLNQADNTYIALTWQSQMLYVLDKEDFSVRAAKKFASTRNEGWGITTLDDGTLVVSDGSHILHYWDPKTLAETRQVAVVDAAGKRVRHLNELEFARGHIYANVWYTNNIIKIHPTTGKIVATYDLSTLCTNTNHDAVLNGIAYDHVHDVFFVTGKLWDTMFLVQFNDDPAP</sequence>